<feature type="compositionally biased region" description="Low complexity" evidence="4">
    <location>
        <begin position="22"/>
        <end position="44"/>
    </location>
</feature>
<keyword evidence="2 3" id="KW-0539">Nucleus</keyword>
<evidence type="ECO:0000259" key="5">
    <source>
        <dbReference type="PROSITE" id="PS51017"/>
    </source>
</evidence>
<evidence type="ECO:0000256" key="2">
    <source>
        <dbReference type="ARBA" id="ARBA00023242"/>
    </source>
</evidence>
<dbReference type="PROSITE" id="PS51017">
    <property type="entry name" value="CCT"/>
    <property type="match status" value="1"/>
</dbReference>
<dbReference type="Proteomes" id="UP000796880">
    <property type="component" value="Unassembled WGS sequence"/>
</dbReference>
<evidence type="ECO:0000313" key="6">
    <source>
        <dbReference type="EMBL" id="KAF3452746.1"/>
    </source>
</evidence>
<evidence type="ECO:0000256" key="4">
    <source>
        <dbReference type="SAM" id="MobiDB-lite"/>
    </source>
</evidence>
<dbReference type="GO" id="GO:0006355">
    <property type="term" value="P:regulation of DNA-templated transcription"/>
    <property type="evidence" value="ECO:0007669"/>
    <property type="project" value="TreeGrafter"/>
</dbReference>
<dbReference type="AlphaFoldDB" id="A0A8K0HH98"/>
<evidence type="ECO:0000256" key="3">
    <source>
        <dbReference type="PROSITE-ProRule" id="PRU00357"/>
    </source>
</evidence>
<keyword evidence="7" id="KW-1185">Reference proteome</keyword>
<dbReference type="Pfam" id="PF06203">
    <property type="entry name" value="CCT"/>
    <property type="match status" value="1"/>
</dbReference>
<gene>
    <name evidence="6" type="ORF">FNV43_RR03179</name>
</gene>
<sequence>MSSCLSGGGRTYALELDIVKSPSTSTRTSHSSSPSSTISESSNSGLTICTRKPRTPRKRPNQTYNEAATLLSTAYPNIFSTKHLTNRRKSTKPNDSFCDQSAELLLPFRVIDDLAVPKPREMDSISRANSSSMDFCNNDYQEDDFDAESMLDEEIEEGIDSIMGNLSMNTEAVDDHQTSAWYGNPMGLGFGGRFDLGLGPRRGVRALRHVEEVNWWSFPTVDVLQISPKFHKAAPTLPLAAEKKKKKKKKVEEPPPEPKNTAVIESPEDNPIPQKPNSGLLLKLNYDNVLDAWSDKGSPFTDEAPGSDVPGNDVSARLAQIDLFPDAGGVREASVLRYKEKRRTRLFSKKIRYQVRKVNADRRPRMKV</sequence>
<comment type="subcellular location">
    <subcellularLocation>
        <location evidence="1 3">Nucleus</location>
    </subcellularLocation>
</comment>
<dbReference type="EMBL" id="VOIH02000002">
    <property type="protein sequence ID" value="KAF3452746.1"/>
    <property type="molecule type" value="Genomic_DNA"/>
</dbReference>
<dbReference type="PANTHER" id="PTHR31874">
    <property type="entry name" value="CCT MOTIF FAMILY PROTEIN, EXPRESSED"/>
    <property type="match status" value="1"/>
</dbReference>
<dbReference type="PANTHER" id="PTHR31874:SF10">
    <property type="entry name" value="PROTEIN CHLOROPLAST IMPORT APPARATUS 2"/>
    <property type="match status" value="1"/>
</dbReference>
<feature type="domain" description="CCT" evidence="5">
    <location>
        <begin position="331"/>
        <end position="368"/>
    </location>
</feature>
<comment type="caution">
    <text evidence="6">The sequence shown here is derived from an EMBL/GenBank/DDBJ whole genome shotgun (WGS) entry which is preliminary data.</text>
</comment>
<feature type="compositionally biased region" description="Basic residues" evidence="4">
    <location>
        <begin position="51"/>
        <end position="60"/>
    </location>
</feature>
<organism evidence="6 7">
    <name type="scientific">Rhamnella rubrinervis</name>
    <dbReference type="NCBI Taxonomy" id="2594499"/>
    <lineage>
        <taxon>Eukaryota</taxon>
        <taxon>Viridiplantae</taxon>
        <taxon>Streptophyta</taxon>
        <taxon>Embryophyta</taxon>
        <taxon>Tracheophyta</taxon>
        <taxon>Spermatophyta</taxon>
        <taxon>Magnoliopsida</taxon>
        <taxon>eudicotyledons</taxon>
        <taxon>Gunneridae</taxon>
        <taxon>Pentapetalae</taxon>
        <taxon>rosids</taxon>
        <taxon>fabids</taxon>
        <taxon>Rosales</taxon>
        <taxon>Rhamnaceae</taxon>
        <taxon>rhamnoid group</taxon>
        <taxon>Rhamneae</taxon>
        <taxon>Rhamnella</taxon>
    </lineage>
</organism>
<dbReference type="InterPro" id="IPR010402">
    <property type="entry name" value="CCT_domain"/>
</dbReference>
<accession>A0A8K0HH98</accession>
<proteinExistence type="predicted"/>
<dbReference type="OrthoDB" id="153872at2759"/>
<dbReference type="GO" id="GO:0005634">
    <property type="term" value="C:nucleus"/>
    <property type="evidence" value="ECO:0007669"/>
    <property type="project" value="UniProtKB-SubCell"/>
</dbReference>
<dbReference type="InterPro" id="IPR052453">
    <property type="entry name" value="CONSTANS-like_ZF"/>
</dbReference>
<feature type="region of interest" description="Disordered" evidence="4">
    <location>
        <begin position="237"/>
        <end position="278"/>
    </location>
</feature>
<protein>
    <recommendedName>
        <fullName evidence="5">CCT domain-containing protein</fullName>
    </recommendedName>
</protein>
<name>A0A8K0HH98_9ROSA</name>
<reference evidence="6" key="1">
    <citation type="submission" date="2020-03" db="EMBL/GenBank/DDBJ databases">
        <title>A high-quality chromosome-level genome assembly of a woody plant with both climbing and erect habits, Rhamnella rubrinervis.</title>
        <authorList>
            <person name="Lu Z."/>
            <person name="Yang Y."/>
            <person name="Zhu X."/>
            <person name="Sun Y."/>
        </authorList>
    </citation>
    <scope>NUCLEOTIDE SEQUENCE</scope>
    <source>
        <strain evidence="6">BYM</strain>
        <tissue evidence="6">Leaf</tissue>
    </source>
</reference>
<feature type="region of interest" description="Disordered" evidence="4">
    <location>
        <begin position="22"/>
        <end position="62"/>
    </location>
</feature>
<evidence type="ECO:0000256" key="1">
    <source>
        <dbReference type="ARBA" id="ARBA00004123"/>
    </source>
</evidence>
<evidence type="ECO:0000313" key="7">
    <source>
        <dbReference type="Proteomes" id="UP000796880"/>
    </source>
</evidence>